<dbReference type="CDD" id="cd06261">
    <property type="entry name" value="TM_PBP2"/>
    <property type="match status" value="1"/>
</dbReference>
<feature type="transmembrane region" description="Helical" evidence="7">
    <location>
        <begin position="79"/>
        <end position="104"/>
    </location>
</feature>
<evidence type="ECO:0000256" key="4">
    <source>
        <dbReference type="ARBA" id="ARBA00022692"/>
    </source>
</evidence>
<comment type="caution">
    <text evidence="9">The sequence shown here is derived from an EMBL/GenBank/DDBJ whole genome shotgun (WGS) entry which is preliminary data.</text>
</comment>
<gene>
    <name evidence="9" type="ORF">DWY99_13280</name>
</gene>
<feature type="transmembrane region" description="Helical" evidence="7">
    <location>
        <begin position="20"/>
        <end position="45"/>
    </location>
</feature>
<feature type="domain" description="ABC transmembrane type-1" evidence="8">
    <location>
        <begin position="79"/>
        <end position="293"/>
    </location>
</feature>
<evidence type="ECO:0000259" key="8">
    <source>
        <dbReference type="PROSITE" id="PS50928"/>
    </source>
</evidence>
<dbReference type="PANTHER" id="PTHR43005:SF1">
    <property type="entry name" value="SPERMIDINE_PUTRESCINE TRANSPORT SYSTEM PERMEASE PROTEIN"/>
    <property type="match status" value="1"/>
</dbReference>
<dbReference type="SUPFAM" id="SSF161098">
    <property type="entry name" value="MetI-like"/>
    <property type="match status" value="1"/>
</dbReference>
<dbReference type="PROSITE" id="PS50928">
    <property type="entry name" value="ABC_TM1"/>
    <property type="match status" value="1"/>
</dbReference>
<name>A0A412AUE7_9FIRM</name>
<sequence length="303" mass="34273">MALNRSSTKKMRRQWPEARVGKAMAAPSLILIFALAIYPLLYTIFISFTELNMMTGETQYKGAANYIQAFTSGEFWNSIWVTLLFTILSLVIQLPLGVLVALLLNQEFKGRWLLRSIVLVPWAVPTLVNSTLWNWIFNTQYGAANRLLMQFNLISEPIIWFDSPMKAMGVIVFADTWRMLPLYVLMMLASLQTIPQSQIEAAILDGAGAFSRFRNVILPLIKPMLLVVLVIRTMQALKVFDIIYMLTHGGPANGTMVISYYIYNQSFGFMHFSYGAALAIIVAVISTIITVLYVKILKTDDIY</sequence>
<evidence type="ECO:0000256" key="3">
    <source>
        <dbReference type="ARBA" id="ARBA00022475"/>
    </source>
</evidence>
<dbReference type="InterPro" id="IPR035906">
    <property type="entry name" value="MetI-like_sf"/>
</dbReference>
<dbReference type="Pfam" id="PF00528">
    <property type="entry name" value="BPD_transp_1"/>
    <property type="match status" value="1"/>
</dbReference>
<keyword evidence="6 7" id="KW-0472">Membrane</keyword>
<evidence type="ECO:0000256" key="6">
    <source>
        <dbReference type="ARBA" id="ARBA00023136"/>
    </source>
</evidence>
<keyword evidence="2 7" id="KW-0813">Transport</keyword>
<dbReference type="GO" id="GO:0005886">
    <property type="term" value="C:plasma membrane"/>
    <property type="evidence" value="ECO:0007669"/>
    <property type="project" value="UniProtKB-SubCell"/>
</dbReference>
<evidence type="ECO:0000256" key="5">
    <source>
        <dbReference type="ARBA" id="ARBA00022989"/>
    </source>
</evidence>
<keyword evidence="3" id="KW-1003">Cell membrane</keyword>
<dbReference type="Gene3D" id="1.10.3720.10">
    <property type="entry name" value="MetI-like"/>
    <property type="match status" value="1"/>
</dbReference>
<feature type="transmembrane region" description="Helical" evidence="7">
    <location>
        <begin position="168"/>
        <end position="192"/>
    </location>
</feature>
<organism evidence="9 10">
    <name type="scientific">[Clostridium] leptum</name>
    <dbReference type="NCBI Taxonomy" id="1535"/>
    <lineage>
        <taxon>Bacteria</taxon>
        <taxon>Bacillati</taxon>
        <taxon>Bacillota</taxon>
        <taxon>Clostridia</taxon>
        <taxon>Eubacteriales</taxon>
        <taxon>Oscillospiraceae</taxon>
        <taxon>Oscillospiraceae incertae sedis</taxon>
    </lineage>
</organism>
<dbReference type="Proteomes" id="UP000284751">
    <property type="component" value="Unassembled WGS sequence"/>
</dbReference>
<proteinExistence type="inferred from homology"/>
<keyword evidence="4 7" id="KW-0812">Transmembrane</keyword>
<comment type="similarity">
    <text evidence="7">Belongs to the binding-protein-dependent transport system permease family.</text>
</comment>
<reference evidence="9 10" key="1">
    <citation type="submission" date="2018-08" db="EMBL/GenBank/DDBJ databases">
        <title>A genome reference for cultivated species of the human gut microbiota.</title>
        <authorList>
            <person name="Zou Y."/>
            <person name="Xue W."/>
            <person name="Luo G."/>
        </authorList>
    </citation>
    <scope>NUCLEOTIDE SEQUENCE [LARGE SCALE GENOMIC DNA]</scope>
    <source>
        <strain evidence="9 10">AF28-26</strain>
    </source>
</reference>
<evidence type="ECO:0000256" key="2">
    <source>
        <dbReference type="ARBA" id="ARBA00022448"/>
    </source>
</evidence>
<protein>
    <submittedName>
        <fullName evidence="9">Sugar ABC transporter permease</fullName>
    </submittedName>
</protein>
<evidence type="ECO:0000313" key="10">
    <source>
        <dbReference type="Proteomes" id="UP000284751"/>
    </source>
</evidence>
<dbReference type="PANTHER" id="PTHR43005">
    <property type="entry name" value="BLR7065 PROTEIN"/>
    <property type="match status" value="1"/>
</dbReference>
<evidence type="ECO:0000256" key="1">
    <source>
        <dbReference type="ARBA" id="ARBA00004651"/>
    </source>
</evidence>
<dbReference type="EMBL" id="QRTC01000076">
    <property type="protein sequence ID" value="RGQ34914.1"/>
    <property type="molecule type" value="Genomic_DNA"/>
</dbReference>
<comment type="subcellular location">
    <subcellularLocation>
        <location evidence="1 7">Cell membrane</location>
        <topology evidence="1 7">Multi-pass membrane protein</topology>
    </subcellularLocation>
</comment>
<feature type="transmembrane region" description="Helical" evidence="7">
    <location>
        <begin position="116"/>
        <end position="137"/>
    </location>
</feature>
<dbReference type="AlphaFoldDB" id="A0A412AUE7"/>
<evidence type="ECO:0000256" key="7">
    <source>
        <dbReference type="RuleBase" id="RU363032"/>
    </source>
</evidence>
<dbReference type="GO" id="GO:0055085">
    <property type="term" value="P:transmembrane transport"/>
    <property type="evidence" value="ECO:0007669"/>
    <property type="project" value="InterPro"/>
</dbReference>
<evidence type="ECO:0000313" key="9">
    <source>
        <dbReference type="EMBL" id="RGQ34914.1"/>
    </source>
</evidence>
<keyword evidence="5 7" id="KW-1133">Transmembrane helix</keyword>
<accession>A0A412AUE7</accession>
<dbReference type="InterPro" id="IPR000515">
    <property type="entry name" value="MetI-like"/>
</dbReference>
<feature type="transmembrane region" description="Helical" evidence="7">
    <location>
        <begin position="269"/>
        <end position="294"/>
    </location>
</feature>
<feature type="transmembrane region" description="Helical" evidence="7">
    <location>
        <begin position="243"/>
        <end position="263"/>
    </location>
</feature>